<keyword evidence="3" id="KW-1185">Reference proteome</keyword>
<evidence type="ECO:0000313" key="1">
    <source>
        <dbReference type="EMBL" id="VDN52921.1"/>
    </source>
</evidence>
<evidence type="ECO:0000313" key="4">
    <source>
        <dbReference type="WBParaSite" id="DME_0000915701-mRNA-1"/>
    </source>
</evidence>
<dbReference type="EMBL" id="UYYG01000087">
    <property type="protein sequence ID" value="VDN52921.1"/>
    <property type="molecule type" value="Genomic_DNA"/>
</dbReference>
<dbReference type="OrthoDB" id="5847693at2759"/>
<reference evidence="4" key="1">
    <citation type="submission" date="2017-02" db="UniProtKB">
        <authorList>
            <consortium name="WormBaseParasite"/>
        </authorList>
    </citation>
    <scope>IDENTIFICATION</scope>
</reference>
<protein>
    <submittedName>
        <fullName evidence="4">Ovule protein</fullName>
    </submittedName>
</protein>
<dbReference type="Proteomes" id="UP000274756">
    <property type="component" value="Unassembled WGS sequence"/>
</dbReference>
<evidence type="ECO:0000313" key="2">
    <source>
        <dbReference type="Proteomes" id="UP000038040"/>
    </source>
</evidence>
<dbReference type="Proteomes" id="UP000038040">
    <property type="component" value="Unplaced"/>
</dbReference>
<sequence length="71" mass="8155">MQQHYASSMLPLSVVSDQTTTSATSSQTYKFLHKHKEINGVMKQITLDTWTTNNNVQYFYGWLGVRSVNLQ</sequence>
<reference evidence="1 3" key="2">
    <citation type="submission" date="2018-11" db="EMBL/GenBank/DDBJ databases">
        <authorList>
            <consortium name="Pathogen Informatics"/>
        </authorList>
    </citation>
    <scope>NUCLEOTIDE SEQUENCE [LARGE SCALE GENOMIC DNA]</scope>
</reference>
<accession>A0A0N4UMR7</accession>
<name>A0A0N4UMR7_DRAME</name>
<organism evidence="2 4">
    <name type="scientific">Dracunculus medinensis</name>
    <name type="common">Guinea worm</name>
    <dbReference type="NCBI Taxonomy" id="318479"/>
    <lineage>
        <taxon>Eukaryota</taxon>
        <taxon>Metazoa</taxon>
        <taxon>Ecdysozoa</taxon>
        <taxon>Nematoda</taxon>
        <taxon>Chromadorea</taxon>
        <taxon>Rhabditida</taxon>
        <taxon>Spirurina</taxon>
        <taxon>Dracunculoidea</taxon>
        <taxon>Dracunculidae</taxon>
        <taxon>Dracunculus</taxon>
    </lineage>
</organism>
<dbReference type="WBParaSite" id="DME_0000915701-mRNA-1">
    <property type="protein sequence ID" value="DME_0000915701-mRNA-1"/>
    <property type="gene ID" value="DME_0000915701"/>
</dbReference>
<dbReference type="AlphaFoldDB" id="A0A0N4UMR7"/>
<proteinExistence type="predicted"/>
<gene>
    <name evidence="1" type="ORF">DME_LOCUS2894</name>
</gene>
<evidence type="ECO:0000313" key="3">
    <source>
        <dbReference type="Proteomes" id="UP000274756"/>
    </source>
</evidence>